<dbReference type="InterPro" id="IPR015424">
    <property type="entry name" value="PyrdxlP-dep_Trfase"/>
</dbReference>
<dbReference type="InterPro" id="IPR020578">
    <property type="entry name" value="Aminotrans_V_PyrdxlP_BS"/>
</dbReference>
<evidence type="ECO:0000256" key="9">
    <source>
        <dbReference type="ARBA" id="ARBA00050776"/>
    </source>
</evidence>
<dbReference type="InterPro" id="IPR000192">
    <property type="entry name" value="Aminotrans_V_dom"/>
</dbReference>
<dbReference type="GO" id="GO:0051536">
    <property type="term" value="F:iron-sulfur cluster binding"/>
    <property type="evidence" value="ECO:0007669"/>
    <property type="project" value="UniProtKB-KW"/>
</dbReference>
<dbReference type="Gene3D" id="3.90.1150.10">
    <property type="entry name" value="Aspartate Aminotransferase, domain 1"/>
    <property type="match status" value="1"/>
</dbReference>
<comment type="similarity">
    <text evidence="2">Belongs to the class-V pyridoxal-phosphate-dependent aminotransferase family. NifS/IscS subfamily.</text>
</comment>
<evidence type="ECO:0000256" key="4">
    <source>
        <dbReference type="ARBA" id="ARBA00022679"/>
    </source>
</evidence>
<dbReference type="FunFam" id="3.40.640.10:FF:000084">
    <property type="entry name" value="IscS-like cysteine desulfurase"/>
    <property type="match status" value="1"/>
</dbReference>
<evidence type="ECO:0000313" key="13">
    <source>
        <dbReference type="Proteomes" id="UP001066455"/>
    </source>
</evidence>
<evidence type="ECO:0000259" key="11">
    <source>
        <dbReference type="Pfam" id="PF00266"/>
    </source>
</evidence>
<evidence type="ECO:0000256" key="1">
    <source>
        <dbReference type="ARBA" id="ARBA00001933"/>
    </source>
</evidence>
<dbReference type="InterPro" id="IPR016454">
    <property type="entry name" value="Cysteine_dSase"/>
</dbReference>
<dbReference type="PIRSF" id="PIRSF005572">
    <property type="entry name" value="NifS"/>
    <property type="match status" value="1"/>
</dbReference>
<proteinExistence type="inferred from homology"/>
<dbReference type="GO" id="GO:0046872">
    <property type="term" value="F:metal ion binding"/>
    <property type="evidence" value="ECO:0007669"/>
    <property type="project" value="UniProtKB-KW"/>
</dbReference>
<protein>
    <recommendedName>
        <fullName evidence="3">cysteine desulfurase</fullName>
        <ecNumber evidence="3">2.8.1.7</ecNumber>
    </recommendedName>
</protein>
<dbReference type="EC" id="2.8.1.7" evidence="3"/>
<evidence type="ECO:0000256" key="3">
    <source>
        <dbReference type="ARBA" id="ARBA00012239"/>
    </source>
</evidence>
<reference evidence="12" key="1">
    <citation type="submission" date="2022-02" db="EMBL/GenBank/DDBJ databases">
        <title>Crop Bioprotection Bacillus Genome Sequencing.</title>
        <authorList>
            <person name="Dunlap C."/>
        </authorList>
    </citation>
    <scope>NUCLEOTIDE SEQUENCE</scope>
    <source>
        <strain evidence="12">T20C14</strain>
    </source>
</reference>
<dbReference type="Gene3D" id="1.10.260.50">
    <property type="match status" value="1"/>
</dbReference>
<dbReference type="RefSeq" id="WP_268305935.1">
    <property type="nucleotide sequence ID" value="NZ_JALAJL010000044.1"/>
</dbReference>
<dbReference type="Pfam" id="PF00266">
    <property type="entry name" value="Aminotran_5"/>
    <property type="match status" value="1"/>
</dbReference>
<dbReference type="Gene3D" id="3.40.640.10">
    <property type="entry name" value="Type I PLP-dependent aspartate aminotransferase-like (Major domain)"/>
    <property type="match status" value="1"/>
</dbReference>
<keyword evidence="4" id="KW-0808">Transferase</keyword>
<dbReference type="InterPro" id="IPR015422">
    <property type="entry name" value="PyrdxlP-dep_Trfase_small"/>
</dbReference>
<keyword evidence="6" id="KW-0663">Pyridoxal phosphate</keyword>
<comment type="cofactor">
    <cofactor evidence="1 10">
        <name>pyridoxal 5'-phosphate</name>
        <dbReference type="ChEBI" id="CHEBI:597326"/>
    </cofactor>
</comment>
<dbReference type="EMBL" id="JALAXI010000017">
    <property type="protein sequence ID" value="MCY9281982.1"/>
    <property type="molecule type" value="Genomic_DNA"/>
</dbReference>
<dbReference type="AlphaFoldDB" id="A0AA90J7U7"/>
<accession>A0AA90J7U7</accession>
<gene>
    <name evidence="12" type="ORF">MOE73_18120</name>
</gene>
<comment type="catalytic activity">
    <reaction evidence="9">
        <text>(sulfur carrier)-H + L-cysteine = (sulfur carrier)-SH + L-alanine</text>
        <dbReference type="Rhea" id="RHEA:43892"/>
        <dbReference type="Rhea" id="RHEA-COMP:14737"/>
        <dbReference type="Rhea" id="RHEA-COMP:14739"/>
        <dbReference type="ChEBI" id="CHEBI:29917"/>
        <dbReference type="ChEBI" id="CHEBI:35235"/>
        <dbReference type="ChEBI" id="CHEBI:57972"/>
        <dbReference type="ChEBI" id="CHEBI:64428"/>
        <dbReference type="EC" id="2.8.1.7"/>
    </reaction>
</comment>
<evidence type="ECO:0000256" key="7">
    <source>
        <dbReference type="ARBA" id="ARBA00023004"/>
    </source>
</evidence>
<dbReference type="Proteomes" id="UP001066455">
    <property type="component" value="Unassembled WGS sequence"/>
</dbReference>
<evidence type="ECO:0000256" key="10">
    <source>
        <dbReference type="RuleBase" id="RU004504"/>
    </source>
</evidence>
<dbReference type="PANTHER" id="PTHR11601:SF34">
    <property type="entry name" value="CYSTEINE DESULFURASE"/>
    <property type="match status" value="1"/>
</dbReference>
<organism evidence="12 13">
    <name type="scientific">Bacillus haynesii</name>
    <dbReference type="NCBI Taxonomy" id="1925021"/>
    <lineage>
        <taxon>Bacteria</taxon>
        <taxon>Bacillati</taxon>
        <taxon>Bacillota</taxon>
        <taxon>Bacilli</taxon>
        <taxon>Bacillales</taxon>
        <taxon>Bacillaceae</taxon>
        <taxon>Bacillus</taxon>
    </lineage>
</organism>
<keyword evidence="5" id="KW-0479">Metal-binding</keyword>
<keyword evidence="7" id="KW-0408">Iron</keyword>
<keyword evidence="8" id="KW-0411">Iron-sulfur</keyword>
<dbReference type="InterPro" id="IPR015421">
    <property type="entry name" value="PyrdxlP-dep_Trfase_major"/>
</dbReference>
<evidence type="ECO:0000256" key="8">
    <source>
        <dbReference type="ARBA" id="ARBA00023014"/>
    </source>
</evidence>
<evidence type="ECO:0000256" key="5">
    <source>
        <dbReference type="ARBA" id="ARBA00022723"/>
    </source>
</evidence>
<dbReference type="PROSITE" id="PS00595">
    <property type="entry name" value="AA_TRANSFER_CLASS_5"/>
    <property type="match status" value="1"/>
</dbReference>
<dbReference type="SUPFAM" id="SSF53383">
    <property type="entry name" value="PLP-dependent transferases"/>
    <property type="match status" value="1"/>
</dbReference>
<comment type="caution">
    <text evidence="12">The sequence shown here is derived from an EMBL/GenBank/DDBJ whole genome shotgun (WGS) entry which is preliminary data.</text>
</comment>
<dbReference type="GO" id="GO:0031071">
    <property type="term" value="F:cysteine desulfurase activity"/>
    <property type="evidence" value="ECO:0007669"/>
    <property type="project" value="UniProtKB-EC"/>
</dbReference>
<dbReference type="PANTHER" id="PTHR11601">
    <property type="entry name" value="CYSTEINE DESULFURYLASE FAMILY MEMBER"/>
    <property type="match status" value="1"/>
</dbReference>
<evidence type="ECO:0000256" key="6">
    <source>
        <dbReference type="ARBA" id="ARBA00022898"/>
    </source>
</evidence>
<evidence type="ECO:0000256" key="2">
    <source>
        <dbReference type="ARBA" id="ARBA00006490"/>
    </source>
</evidence>
<name>A0AA90J7U7_9BACI</name>
<evidence type="ECO:0000313" key="12">
    <source>
        <dbReference type="EMBL" id="MCY9281982.1"/>
    </source>
</evidence>
<sequence length="388" mass="42424">MERIYLDHAATSPTDPRVVEKMLPYLTENFGNPSSIHSFGRESRKWLDGTRELIAREIGAHPNEIVFTSGGTEADNMAILGSALAREKQGSHIITTKIEHHAVLHTCNRLEEMGFDVTYLDVDESGRISAEQVKDALRDDTILVTVMYGNNEVGTIQPIDEIGDQLKDHRALFHTDAVQAFGFLPIDVQKSRIDMMSVSGHKLNGPKGTGFLYVNENVKLSQLLFGGEQERKRRAGTENVPGIAGLGEAVLLSGQEREEKSALYRRFKDIITRTLEAEGVSFDVNGSREHSLPHILNLYFPGVSVESLLVNLDMAGIAVSSGSACTAGSVLPSHVLSAMFGEEDDRLTSSIRISFGFGNTEEQVERAAKELAKVVKRLSSISGSDAPS</sequence>
<feature type="domain" description="Aminotransferase class V" evidence="11">
    <location>
        <begin position="4"/>
        <end position="366"/>
    </location>
</feature>